<dbReference type="EMBL" id="CP060719">
    <property type="protein sequence ID" value="QNN69397.1"/>
    <property type="molecule type" value="Genomic_DNA"/>
</dbReference>
<proteinExistence type="predicted"/>
<dbReference type="Pfam" id="PF22558">
    <property type="entry name" value="REase-ARP"/>
    <property type="match status" value="1"/>
</dbReference>
<evidence type="ECO:0000313" key="2">
    <source>
        <dbReference type="Proteomes" id="UP000515804"/>
    </source>
</evidence>
<name>A0A7G9SNH2_9GAMM</name>
<dbReference type="RefSeq" id="WP_187551918.1">
    <property type="nucleotide sequence ID" value="NZ_CP060719.1"/>
</dbReference>
<gene>
    <name evidence="1" type="ORF">H9L16_12030</name>
</gene>
<protein>
    <submittedName>
        <fullName evidence="1">Uncharacterized protein</fullName>
    </submittedName>
</protein>
<sequence length="279" mass="31167">MSAKTTLRQHQLDWASTASRLPEPRGYLASYDLNLFQPLSPDALSAFTQGSGSELLPSEMRPAKMAALHSSSALAVNAFDYWSGKPLAAIASALGIEPAPERFRFEAQFPTGLGGTPPNLDLAFSYPDGQILGVESKFSEWLTPKPSHKENFKAKYFPKNEFLWSQVGLPNAQRLAESIQKNDREFRHLDAAQLLKHMLGLATAAPGRISLYYIYYDCLGPESSIHHAEIEAFSELIGTDMKFYSASYQKFFGRLRTAIGEEHRPYLNYVTERYCQSAV</sequence>
<organism evidence="1 2">
    <name type="scientific">Thermomonas carbonis</name>
    <dbReference type="NCBI Taxonomy" id="1463158"/>
    <lineage>
        <taxon>Bacteria</taxon>
        <taxon>Pseudomonadati</taxon>
        <taxon>Pseudomonadota</taxon>
        <taxon>Gammaproteobacteria</taxon>
        <taxon>Lysobacterales</taxon>
        <taxon>Lysobacteraceae</taxon>
        <taxon>Thermomonas</taxon>
    </lineage>
</organism>
<dbReference type="Proteomes" id="UP000515804">
    <property type="component" value="Chromosome"/>
</dbReference>
<reference evidence="1 2" key="1">
    <citation type="submission" date="2020-08" db="EMBL/GenBank/DDBJ databases">
        <title>Genome sequence of Thermomonas carbonis KCTC 42013T.</title>
        <authorList>
            <person name="Hyun D.-W."/>
            <person name="Bae J.-W."/>
        </authorList>
    </citation>
    <scope>NUCLEOTIDE SEQUENCE [LARGE SCALE GENOMIC DNA]</scope>
    <source>
        <strain evidence="1 2">KCTC 42013</strain>
    </source>
</reference>
<evidence type="ECO:0000313" key="1">
    <source>
        <dbReference type="EMBL" id="QNN69397.1"/>
    </source>
</evidence>
<accession>A0A7G9SNH2</accession>
<dbReference type="AlphaFoldDB" id="A0A7G9SNH2"/>
<dbReference type="KEGG" id="tcn:H9L16_12030"/>
<dbReference type="InterPro" id="IPR054333">
    <property type="entry name" value="REase-ARP-assoc"/>
</dbReference>
<keyword evidence="2" id="KW-1185">Reference proteome</keyword>